<dbReference type="EC" id="2.4.1.227" evidence="10"/>
<feature type="binding site" evidence="10">
    <location>
        <position position="125"/>
    </location>
    <ligand>
        <name>UDP-N-acetyl-alpha-D-glucosamine</name>
        <dbReference type="ChEBI" id="CHEBI:57705"/>
    </ligand>
</feature>
<accession>A0A839TC95</accession>
<comment type="caution">
    <text evidence="13">The sequence shown here is derived from an EMBL/GenBank/DDBJ whole genome shotgun (WGS) entry which is preliminary data.</text>
</comment>
<dbReference type="PANTHER" id="PTHR21015">
    <property type="entry name" value="UDP-N-ACETYLGLUCOSAMINE--N-ACETYLMURAMYL-(PENTAPEPTIDE) PYROPHOSPHORYL-UNDECAPRENOL N-ACETYLGLUCOSAMINE TRANSFERASE 1"/>
    <property type="match status" value="1"/>
</dbReference>
<comment type="function">
    <text evidence="10">Cell wall formation. Catalyzes the transfer of a GlcNAc subunit on undecaprenyl-pyrophosphoryl-MurNAc-pentapeptide (lipid intermediate I) to form undecaprenyl-pyrophosphoryl-MurNAc-(pentapeptide)GlcNAc (lipid intermediate II).</text>
</comment>
<dbReference type="InterPro" id="IPR004276">
    <property type="entry name" value="GlycoTrans_28_N"/>
</dbReference>
<dbReference type="Pfam" id="PF04101">
    <property type="entry name" value="Glyco_tran_28_C"/>
    <property type="match status" value="1"/>
</dbReference>
<evidence type="ECO:0000259" key="11">
    <source>
        <dbReference type="Pfam" id="PF03033"/>
    </source>
</evidence>
<evidence type="ECO:0000256" key="1">
    <source>
        <dbReference type="ARBA" id="ARBA00022475"/>
    </source>
</evidence>
<feature type="binding site" evidence="10">
    <location>
        <begin position="270"/>
        <end position="275"/>
    </location>
    <ligand>
        <name>UDP-N-acetyl-alpha-D-glucosamine</name>
        <dbReference type="ChEBI" id="CHEBI:57705"/>
    </ligand>
</feature>
<evidence type="ECO:0000256" key="9">
    <source>
        <dbReference type="ARBA" id="ARBA00023316"/>
    </source>
</evidence>
<evidence type="ECO:0000256" key="2">
    <source>
        <dbReference type="ARBA" id="ARBA00022618"/>
    </source>
</evidence>
<evidence type="ECO:0000256" key="3">
    <source>
        <dbReference type="ARBA" id="ARBA00022676"/>
    </source>
</evidence>
<feature type="binding site" evidence="10">
    <location>
        <position position="196"/>
    </location>
    <ligand>
        <name>UDP-N-acetyl-alpha-D-glucosamine</name>
        <dbReference type="ChEBI" id="CHEBI:57705"/>
    </ligand>
</feature>
<dbReference type="Pfam" id="PF03033">
    <property type="entry name" value="Glyco_transf_28"/>
    <property type="match status" value="1"/>
</dbReference>
<feature type="domain" description="Glycosyl transferase family 28 C-terminal" evidence="12">
    <location>
        <begin position="190"/>
        <end position="340"/>
    </location>
</feature>
<evidence type="ECO:0000313" key="13">
    <source>
        <dbReference type="EMBL" id="MBB3107051.1"/>
    </source>
</evidence>
<gene>
    <name evidence="10" type="primary">murG</name>
    <name evidence="13" type="ORF">FHS24_001568</name>
</gene>
<reference evidence="13 14" key="1">
    <citation type="submission" date="2020-08" db="EMBL/GenBank/DDBJ databases">
        <title>Genomic Encyclopedia of Type Strains, Phase III (KMG-III): the genomes of soil and plant-associated and newly described type strains.</title>
        <authorList>
            <person name="Whitman W."/>
        </authorList>
    </citation>
    <scope>NUCLEOTIDE SEQUENCE [LARGE SCALE GENOMIC DNA]</scope>
    <source>
        <strain evidence="13 14">CECT 5885</strain>
    </source>
</reference>
<evidence type="ECO:0000256" key="5">
    <source>
        <dbReference type="ARBA" id="ARBA00022960"/>
    </source>
</evidence>
<evidence type="ECO:0000256" key="4">
    <source>
        <dbReference type="ARBA" id="ARBA00022679"/>
    </source>
</evidence>
<comment type="similarity">
    <text evidence="10">Belongs to the glycosyltransferase 28 family. MurG subfamily.</text>
</comment>
<keyword evidence="14" id="KW-1185">Reference proteome</keyword>
<dbReference type="GO" id="GO:0071555">
    <property type="term" value="P:cell wall organization"/>
    <property type="evidence" value="ECO:0007669"/>
    <property type="project" value="UniProtKB-KW"/>
</dbReference>
<feature type="binding site" evidence="10">
    <location>
        <position position="296"/>
    </location>
    <ligand>
        <name>UDP-N-acetyl-alpha-D-glucosamine</name>
        <dbReference type="ChEBI" id="CHEBI:57705"/>
    </ligand>
</feature>
<dbReference type="GO" id="GO:0005975">
    <property type="term" value="P:carbohydrate metabolic process"/>
    <property type="evidence" value="ECO:0007669"/>
    <property type="project" value="InterPro"/>
</dbReference>
<dbReference type="GO" id="GO:0009252">
    <property type="term" value="P:peptidoglycan biosynthetic process"/>
    <property type="evidence" value="ECO:0007669"/>
    <property type="project" value="UniProtKB-UniRule"/>
</dbReference>
<evidence type="ECO:0000256" key="6">
    <source>
        <dbReference type="ARBA" id="ARBA00022984"/>
    </source>
</evidence>
<keyword evidence="2 10" id="KW-0132">Cell division</keyword>
<keyword evidence="9 10" id="KW-0961">Cell wall biogenesis/degradation</keyword>
<dbReference type="Gene3D" id="3.40.50.2000">
    <property type="entry name" value="Glycogen Phosphorylase B"/>
    <property type="match status" value="2"/>
</dbReference>
<proteinExistence type="inferred from homology"/>
<dbReference type="NCBIfam" id="TIGR01133">
    <property type="entry name" value="murG"/>
    <property type="match status" value="1"/>
</dbReference>
<dbReference type="CDD" id="cd03785">
    <property type="entry name" value="GT28_MurG"/>
    <property type="match status" value="1"/>
</dbReference>
<dbReference type="InterPro" id="IPR006009">
    <property type="entry name" value="GlcNAc_MurG"/>
</dbReference>
<sequence length="361" mass="38422">MKTPHILMMAAGTGGHVFPALAVSEELTKRGAVIHWLGTPNGMENGLVAPTGYPLHAIDMQGLRGKGLGRLLKLPVTLLSATMAAIKVIRGNQIDVVVGFGGYVSAPGGIAARLTKTPLIIHEQNAIAGMSNRYLAKMATKVLQAFENTFANSQHDSKIETVGNPVRNAISGVAEPGVRYDVNDSSPLKLLVVGGSLGAQVLNETLPKALALIDRPFEVRHQCGRNNEAGTQAAYDTEDLSAHQFTVQPFIDDMAAAYNWADVVVCRAGALTVTEIQNVGIAAIFVPLPSAVDDHQTANARTLTSHKAGILLPQSELTPKKLSSELAMLDRRACLEMAEKGHALANRHACQQVADIIWQAL</sequence>
<evidence type="ECO:0000256" key="8">
    <source>
        <dbReference type="ARBA" id="ARBA00023306"/>
    </source>
</evidence>
<keyword evidence="5 10" id="KW-0133">Cell shape</keyword>
<keyword evidence="8 10" id="KW-0131">Cell cycle</keyword>
<evidence type="ECO:0000259" key="12">
    <source>
        <dbReference type="Pfam" id="PF04101"/>
    </source>
</evidence>
<dbReference type="Proteomes" id="UP000588111">
    <property type="component" value="Unassembled WGS sequence"/>
</dbReference>
<dbReference type="GO" id="GO:0005886">
    <property type="term" value="C:plasma membrane"/>
    <property type="evidence" value="ECO:0007669"/>
    <property type="project" value="UniProtKB-SubCell"/>
</dbReference>
<dbReference type="GO" id="GO:0051301">
    <property type="term" value="P:cell division"/>
    <property type="evidence" value="ECO:0007669"/>
    <property type="project" value="UniProtKB-KW"/>
</dbReference>
<comment type="pathway">
    <text evidence="10">Cell wall biogenesis; peptidoglycan biosynthesis.</text>
</comment>
<dbReference type="GO" id="GO:0008360">
    <property type="term" value="P:regulation of cell shape"/>
    <property type="evidence" value="ECO:0007669"/>
    <property type="project" value="UniProtKB-KW"/>
</dbReference>
<comment type="subcellular location">
    <subcellularLocation>
        <location evidence="10">Cell membrane</location>
        <topology evidence="10">Peripheral membrane protein</topology>
        <orientation evidence="10">Cytoplasmic side</orientation>
    </subcellularLocation>
</comment>
<dbReference type="AlphaFoldDB" id="A0A839TC95"/>
<dbReference type="RefSeq" id="WP_183620375.1">
    <property type="nucleotide sequence ID" value="NZ_CAJHAH010000003.1"/>
</dbReference>
<name>A0A839TC95_9GAMM</name>
<evidence type="ECO:0000256" key="7">
    <source>
        <dbReference type="ARBA" id="ARBA00023136"/>
    </source>
</evidence>
<feature type="domain" description="Glycosyltransferase family 28 N-terminal" evidence="11">
    <location>
        <begin position="6"/>
        <end position="143"/>
    </location>
</feature>
<keyword evidence="7 10" id="KW-0472">Membrane</keyword>
<keyword evidence="1 10" id="KW-1003">Cell membrane</keyword>
<keyword evidence="3 10" id="KW-0328">Glycosyltransferase</keyword>
<dbReference type="PANTHER" id="PTHR21015:SF22">
    <property type="entry name" value="GLYCOSYLTRANSFERASE"/>
    <property type="match status" value="1"/>
</dbReference>
<dbReference type="SUPFAM" id="SSF53756">
    <property type="entry name" value="UDP-Glycosyltransferase/glycogen phosphorylase"/>
    <property type="match status" value="1"/>
</dbReference>
<keyword evidence="4 10" id="KW-0808">Transferase</keyword>
<dbReference type="GO" id="GO:0050511">
    <property type="term" value="F:undecaprenyldiphospho-muramoylpentapeptide beta-N-acetylglucosaminyltransferase activity"/>
    <property type="evidence" value="ECO:0007669"/>
    <property type="project" value="UniProtKB-UniRule"/>
</dbReference>
<dbReference type="UniPathway" id="UPA00219"/>
<protein>
    <recommendedName>
        <fullName evidence="10">UDP-N-acetylglucosamine--N-acetylmuramyl-(pentapeptide) pyrophosphoryl-undecaprenol N-acetylglucosamine transferase</fullName>
        <ecNumber evidence="10">2.4.1.227</ecNumber>
    </recommendedName>
    <alternativeName>
        <fullName evidence="10">Undecaprenyl-PP-MurNAc-pentapeptide-UDPGlcNAc GlcNAc transferase</fullName>
    </alternativeName>
</protein>
<evidence type="ECO:0000313" key="14">
    <source>
        <dbReference type="Proteomes" id="UP000588111"/>
    </source>
</evidence>
<feature type="binding site" evidence="10">
    <location>
        <begin position="13"/>
        <end position="15"/>
    </location>
    <ligand>
        <name>UDP-N-acetyl-alpha-D-glucosamine</name>
        <dbReference type="ChEBI" id="CHEBI:57705"/>
    </ligand>
</feature>
<feature type="binding site" evidence="10">
    <location>
        <position position="167"/>
    </location>
    <ligand>
        <name>UDP-N-acetyl-alpha-D-glucosamine</name>
        <dbReference type="ChEBI" id="CHEBI:57705"/>
    </ligand>
</feature>
<comment type="catalytic activity">
    <reaction evidence="10">
        <text>di-trans,octa-cis-undecaprenyl diphospho-N-acetyl-alpha-D-muramoyl-L-alanyl-D-glutamyl-meso-2,6-diaminopimeloyl-D-alanyl-D-alanine + UDP-N-acetyl-alpha-D-glucosamine = di-trans,octa-cis-undecaprenyl diphospho-[N-acetyl-alpha-D-glucosaminyl-(1-&gt;4)]-N-acetyl-alpha-D-muramoyl-L-alanyl-D-glutamyl-meso-2,6-diaminopimeloyl-D-alanyl-D-alanine + UDP + H(+)</text>
        <dbReference type="Rhea" id="RHEA:31227"/>
        <dbReference type="ChEBI" id="CHEBI:15378"/>
        <dbReference type="ChEBI" id="CHEBI:57705"/>
        <dbReference type="ChEBI" id="CHEBI:58223"/>
        <dbReference type="ChEBI" id="CHEBI:61387"/>
        <dbReference type="ChEBI" id="CHEBI:61388"/>
        <dbReference type="EC" id="2.4.1.227"/>
    </reaction>
</comment>
<evidence type="ECO:0000256" key="10">
    <source>
        <dbReference type="HAMAP-Rule" id="MF_00033"/>
    </source>
</evidence>
<feature type="binding site" evidence="10">
    <location>
        <position position="251"/>
    </location>
    <ligand>
        <name>UDP-N-acetyl-alpha-D-glucosamine</name>
        <dbReference type="ChEBI" id="CHEBI:57705"/>
    </ligand>
</feature>
<dbReference type="EMBL" id="JACHXL010000003">
    <property type="protein sequence ID" value="MBB3107051.1"/>
    <property type="molecule type" value="Genomic_DNA"/>
</dbReference>
<dbReference type="InterPro" id="IPR007235">
    <property type="entry name" value="Glyco_trans_28_C"/>
</dbReference>
<dbReference type="HAMAP" id="MF_00033">
    <property type="entry name" value="MurG"/>
    <property type="match status" value="1"/>
</dbReference>
<organism evidence="13 14">
    <name type="scientific">Psychrobacter luti</name>
    <dbReference type="NCBI Taxonomy" id="198481"/>
    <lineage>
        <taxon>Bacteria</taxon>
        <taxon>Pseudomonadati</taxon>
        <taxon>Pseudomonadota</taxon>
        <taxon>Gammaproteobacteria</taxon>
        <taxon>Moraxellales</taxon>
        <taxon>Moraxellaceae</taxon>
        <taxon>Psychrobacter</taxon>
    </lineage>
</organism>
<keyword evidence="6 10" id="KW-0573">Peptidoglycan synthesis</keyword>